<dbReference type="WBParaSite" id="GPUH_0002303001-mRNA-1">
    <property type="protein sequence ID" value="GPUH_0002303001-mRNA-1"/>
    <property type="gene ID" value="GPUH_0002303001"/>
</dbReference>
<sequence length="66" mass="8010">MDDALQRVRQRRKKRDATRMMISLISMYLITNTPNLLITFWEHIHIDSLRGVADGLMYRYYSFNWS</sequence>
<reference evidence="2 3" key="2">
    <citation type="submission" date="2018-11" db="EMBL/GenBank/DDBJ databases">
        <authorList>
            <consortium name="Pathogen Informatics"/>
        </authorList>
    </citation>
    <scope>NUCLEOTIDE SEQUENCE [LARGE SCALE GENOMIC DNA]</scope>
</reference>
<name>A0A183EPW1_9BILA</name>
<evidence type="ECO:0000313" key="2">
    <source>
        <dbReference type="EMBL" id="VDN40840.1"/>
    </source>
</evidence>
<dbReference type="PANTHER" id="PTHR46709">
    <property type="entry name" value="PROTEIN CBG23488-RELATED"/>
    <property type="match status" value="1"/>
</dbReference>
<dbReference type="Gene3D" id="1.20.1070.10">
    <property type="entry name" value="Rhodopsin 7-helix transmembrane proteins"/>
    <property type="match status" value="1"/>
</dbReference>
<accession>A0A183EPW1</accession>
<dbReference type="OrthoDB" id="5850597at2759"/>
<organism evidence="4">
    <name type="scientific">Gongylonema pulchrum</name>
    <dbReference type="NCBI Taxonomy" id="637853"/>
    <lineage>
        <taxon>Eukaryota</taxon>
        <taxon>Metazoa</taxon>
        <taxon>Ecdysozoa</taxon>
        <taxon>Nematoda</taxon>
        <taxon>Chromadorea</taxon>
        <taxon>Rhabditida</taxon>
        <taxon>Spirurina</taxon>
        <taxon>Spiruromorpha</taxon>
        <taxon>Spiruroidea</taxon>
        <taxon>Gongylonematidae</taxon>
        <taxon>Gongylonema</taxon>
    </lineage>
</organism>
<feature type="transmembrane region" description="Helical" evidence="1">
    <location>
        <begin position="21"/>
        <end position="41"/>
    </location>
</feature>
<evidence type="ECO:0000256" key="1">
    <source>
        <dbReference type="SAM" id="Phobius"/>
    </source>
</evidence>
<dbReference type="EMBL" id="UYRT01096552">
    <property type="protein sequence ID" value="VDN40840.1"/>
    <property type="molecule type" value="Genomic_DNA"/>
</dbReference>
<reference evidence="4" key="1">
    <citation type="submission" date="2016-06" db="UniProtKB">
        <authorList>
            <consortium name="WormBaseParasite"/>
        </authorList>
    </citation>
    <scope>IDENTIFICATION</scope>
</reference>
<dbReference type="PANTHER" id="PTHR46709:SF1">
    <property type="entry name" value="G-PROTEIN COUPLED RECEPTORS FAMILY 1 PROFILE DOMAIN-CONTAINING PROTEIN"/>
    <property type="match status" value="1"/>
</dbReference>
<gene>
    <name evidence="2" type="ORF">GPUH_LOCUS23003</name>
</gene>
<dbReference type="AlphaFoldDB" id="A0A183EPW1"/>
<keyword evidence="1" id="KW-0472">Membrane</keyword>
<evidence type="ECO:0000313" key="4">
    <source>
        <dbReference type="WBParaSite" id="GPUH_0002303001-mRNA-1"/>
    </source>
</evidence>
<evidence type="ECO:0000313" key="3">
    <source>
        <dbReference type="Proteomes" id="UP000271098"/>
    </source>
</evidence>
<protein>
    <submittedName>
        <fullName evidence="4">G_PROTEIN_RECEP_F1_2 domain-containing protein</fullName>
    </submittedName>
</protein>
<keyword evidence="1" id="KW-0812">Transmembrane</keyword>
<keyword evidence="1" id="KW-1133">Transmembrane helix</keyword>
<proteinExistence type="predicted"/>
<dbReference type="Proteomes" id="UP000271098">
    <property type="component" value="Unassembled WGS sequence"/>
</dbReference>
<keyword evidence="3" id="KW-1185">Reference proteome</keyword>